<keyword evidence="8 10" id="KW-0333">Golgi apparatus</keyword>
<dbReference type="PANTHER" id="PTHR11214">
    <property type="entry name" value="BETA-1,3-N-ACETYLGLUCOSAMINYLTRANSFERASE"/>
    <property type="match status" value="1"/>
</dbReference>
<evidence type="ECO:0000256" key="4">
    <source>
        <dbReference type="ARBA" id="ARBA00022679"/>
    </source>
</evidence>
<comment type="similarity">
    <text evidence="2 10">Belongs to the glycosyltransferase 31 family.</text>
</comment>
<feature type="transmembrane region" description="Helical" evidence="10">
    <location>
        <begin position="5"/>
        <end position="21"/>
    </location>
</feature>
<evidence type="ECO:0000256" key="6">
    <source>
        <dbReference type="ARBA" id="ARBA00022968"/>
    </source>
</evidence>
<proteinExistence type="inferred from homology"/>
<dbReference type="GO" id="GO:0000139">
    <property type="term" value="C:Golgi membrane"/>
    <property type="evidence" value="ECO:0007669"/>
    <property type="project" value="UniProtKB-SubCell"/>
</dbReference>
<keyword evidence="6 10" id="KW-0735">Signal-anchor</keyword>
<dbReference type="GO" id="GO:0016758">
    <property type="term" value="F:hexosyltransferase activity"/>
    <property type="evidence" value="ECO:0007669"/>
    <property type="project" value="InterPro"/>
</dbReference>
<dbReference type="InterPro" id="IPR002659">
    <property type="entry name" value="Glyco_trans_31"/>
</dbReference>
<reference evidence="11 12" key="1">
    <citation type="submission" date="2023-11" db="EMBL/GenBank/DDBJ databases">
        <authorList>
            <person name="Okamura Y."/>
        </authorList>
    </citation>
    <scope>NUCLEOTIDE SEQUENCE [LARGE SCALE GENOMIC DNA]</scope>
</reference>
<keyword evidence="7 10" id="KW-1133">Transmembrane helix</keyword>
<keyword evidence="4" id="KW-0808">Transferase</keyword>
<accession>A0AAV1JWK1</accession>
<evidence type="ECO:0000256" key="8">
    <source>
        <dbReference type="ARBA" id="ARBA00023034"/>
    </source>
</evidence>
<dbReference type="Proteomes" id="UP001497472">
    <property type="component" value="Unassembled WGS sequence"/>
</dbReference>
<dbReference type="EMBL" id="CAVLEF010000263">
    <property type="protein sequence ID" value="CAK1553923.1"/>
    <property type="molecule type" value="Genomic_DNA"/>
</dbReference>
<name>A0AAV1JWK1_9NEOP</name>
<keyword evidence="3 10" id="KW-0328">Glycosyltransferase</keyword>
<evidence type="ECO:0000313" key="11">
    <source>
        <dbReference type="EMBL" id="CAK1553923.1"/>
    </source>
</evidence>
<evidence type="ECO:0000256" key="9">
    <source>
        <dbReference type="ARBA" id="ARBA00023136"/>
    </source>
</evidence>
<dbReference type="GO" id="GO:0006493">
    <property type="term" value="P:protein O-linked glycosylation"/>
    <property type="evidence" value="ECO:0007669"/>
    <property type="project" value="TreeGrafter"/>
</dbReference>
<gene>
    <name evidence="11" type="ORF">LNINA_LOCUS12883</name>
</gene>
<comment type="subcellular location">
    <subcellularLocation>
        <location evidence="1 10">Golgi apparatus membrane</location>
        <topology evidence="1 10">Single-pass type II membrane protein</topology>
    </subcellularLocation>
</comment>
<dbReference type="Gene3D" id="3.90.550.50">
    <property type="match status" value="1"/>
</dbReference>
<protein>
    <recommendedName>
        <fullName evidence="10">Hexosyltransferase</fullName>
        <ecNumber evidence="10">2.4.1.-</ecNumber>
    </recommendedName>
</protein>
<dbReference type="Pfam" id="PF01762">
    <property type="entry name" value="Galactosyl_T"/>
    <property type="match status" value="1"/>
</dbReference>
<comment type="caution">
    <text evidence="11">The sequence shown here is derived from an EMBL/GenBank/DDBJ whole genome shotgun (WGS) entry which is preliminary data.</text>
</comment>
<organism evidence="11 12">
    <name type="scientific">Leptosia nina</name>
    <dbReference type="NCBI Taxonomy" id="320188"/>
    <lineage>
        <taxon>Eukaryota</taxon>
        <taxon>Metazoa</taxon>
        <taxon>Ecdysozoa</taxon>
        <taxon>Arthropoda</taxon>
        <taxon>Hexapoda</taxon>
        <taxon>Insecta</taxon>
        <taxon>Pterygota</taxon>
        <taxon>Neoptera</taxon>
        <taxon>Endopterygota</taxon>
        <taxon>Lepidoptera</taxon>
        <taxon>Glossata</taxon>
        <taxon>Ditrysia</taxon>
        <taxon>Papilionoidea</taxon>
        <taxon>Pieridae</taxon>
        <taxon>Pierinae</taxon>
        <taxon>Leptosia</taxon>
    </lineage>
</organism>
<dbReference type="PANTHER" id="PTHR11214:SF235">
    <property type="entry name" value="HEXOSYLTRANSFERASE"/>
    <property type="match status" value="1"/>
</dbReference>
<evidence type="ECO:0000256" key="5">
    <source>
        <dbReference type="ARBA" id="ARBA00022692"/>
    </source>
</evidence>
<evidence type="ECO:0000256" key="3">
    <source>
        <dbReference type="ARBA" id="ARBA00022676"/>
    </source>
</evidence>
<evidence type="ECO:0000256" key="1">
    <source>
        <dbReference type="ARBA" id="ARBA00004323"/>
    </source>
</evidence>
<keyword evidence="9 10" id="KW-0472">Membrane</keyword>
<evidence type="ECO:0000256" key="7">
    <source>
        <dbReference type="ARBA" id="ARBA00022989"/>
    </source>
</evidence>
<keyword evidence="5 10" id="KW-0812">Transmembrane</keyword>
<dbReference type="AlphaFoldDB" id="A0AAV1JWK1"/>
<evidence type="ECO:0000256" key="2">
    <source>
        <dbReference type="ARBA" id="ARBA00008661"/>
    </source>
</evidence>
<evidence type="ECO:0000256" key="10">
    <source>
        <dbReference type="RuleBase" id="RU363063"/>
    </source>
</evidence>
<evidence type="ECO:0000313" key="12">
    <source>
        <dbReference type="Proteomes" id="UP001497472"/>
    </source>
</evidence>
<keyword evidence="12" id="KW-1185">Reference proteome</keyword>
<dbReference type="EC" id="2.4.1.-" evidence="10"/>
<sequence>MQKKLIYLMVLIVLSLTFWIYRTSNLQYKNTIITFQHSKKYINHVILSPSNATCLNPQHLLIIVTSYVGHVELRSAHRRAMPADYLASKNTSRIFLLAKIPSAERYITQSAIEDEHKIYGDILQGSFYEHYRNLTYKHLMGLQWASTCHTAFILKVDDDTVFNFDLTINFLSKVPTQDQFIMGYVLNNTLPRRNRENKWYVTMEEYPGQLYPPYLSGWYYIISPKTAASISNEAQYHPYFWIDDILVTGILTEYLGIKLHRLPKDFWLEYYEQVECCLRDMIKKNIQCDFIVGPNGGRNNLLVEFNEGYKNCNNCVKRKQKLRDTCIMNRDRAIFSDGIGVVNKVIL</sequence>